<dbReference type="OrthoDB" id="8665200at2"/>
<dbReference type="AlphaFoldDB" id="A0A4Q7NNF1"/>
<evidence type="ECO:0000313" key="2">
    <source>
        <dbReference type="Proteomes" id="UP000292445"/>
    </source>
</evidence>
<organism evidence="1 2">
    <name type="scientific">Pigmentiphaga kullae</name>
    <dbReference type="NCBI Taxonomy" id="151784"/>
    <lineage>
        <taxon>Bacteria</taxon>
        <taxon>Pseudomonadati</taxon>
        <taxon>Pseudomonadota</taxon>
        <taxon>Betaproteobacteria</taxon>
        <taxon>Burkholderiales</taxon>
        <taxon>Alcaligenaceae</taxon>
        <taxon>Pigmentiphaga</taxon>
    </lineage>
</organism>
<evidence type="ECO:0000313" key="1">
    <source>
        <dbReference type="EMBL" id="RZS86456.1"/>
    </source>
</evidence>
<proteinExistence type="predicted"/>
<name>A0A4Q7NNF1_9BURK</name>
<keyword evidence="2" id="KW-1185">Reference proteome</keyword>
<gene>
    <name evidence="1" type="ORF">EV675_2498</name>
</gene>
<reference evidence="1 2" key="1">
    <citation type="submission" date="2019-02" db="EMBL/GenBank/DDBJ databases">
        <title>Genomic Encyclopedia of Type Strains, Phase IV (KMG-IV): sequencing the most valuable type-strain genomes for metagenomic binning, comparative biology and taxonomic classification.</title>
        <authorList>
            <person name="Goeker M."/>
        </authorList>
    </citation>
    <scope>NUCLEOTIDE SEQUENCE [LARGE SCALE GENOMIC DNA]</scope>
    <source>
        <strain evidence="1 2">K24</strain>
    </source>
</reference>
<comment type="caution">
    <text evidence="1">The sequence shown here is derived from an EMBL/GenBank/DDBJ whole genome shotgun (WGS) entry which is preliminary data.</text>
</comment>
<dbReference type="Proteomes" id="UP000292445">
    <property type="component" value="Unassembled WGS sequence"/>
</dbReference>
<sequence>MAVVKLVVHAPTPAALERGRRNVANLLKADGQAQVELVANAGAVAAALGQPDATDIHLRLCGNTLAANGLTAPAGIAVVEAAVLHIARRQAEGWAYMRA</sequence>
<dbReference type="RefSeq" id="WP_130357545.1">
    <property type="nucleotide sequence ID" value="NZ_SGXC01000001.1"/>
</dbReference>
<protein>
    <submittedName>
        <fullName evidence="1">Intracellular sulfur oxidation DsrE/DsrF family protein</fullName>
    </submittedName>
</protein>
<dbReference type="Gene3D" id="3.40.1260.10">
    <property type="entry name" value="DsrEFH-like"/>
    <property type="match status" value="1"/>
</dbReference>
<dbReference type="SUPFAM" id="SSF75169">
    <property type="entry name" value="DsrEFH-like"/>
    <property type="match status" value="1"/>
</dbReference>
<dbReference type="InterPro" id="IPR027396">
    <property type="entry name" value="DsrEFH-like"/>
</dbReference>
<dbReference type="EMBL" id="SGXC01000001">
    <property type="protein sequence ID" value="RZS86456.1"/>
    <property type="molecule type" value="Genomic_DNA"/>
</dbReference>
<accession>A0A4Q7NNF1</accession>